<reference evidence="1" key="1">
    <citation type="journal article" date="2018" name="Int. J. Syst. Evol. Microbiol.">
        <title>Neptunicella marina gen. nov., sp. nov., isolated from surface seawater.</title>
        <authorList>
            <person name="Liu X."/>
            <person name="Lai Q."/>
            <person name="Du Y."/>
            <person name="Zhang X."/>
            <person name="Liu Z."/>
            <person name="Sun F."/>
            <person name="Shao Z."/>
        </authorList>
    </citation>
    <scope>NUCLEOTIDE SEQUENCE</scope>
    <source>
        <strain evidence="1">S27-2</strain>
    </source>
</reference>
<accession>A0A8J6M2Y3</accession>
<dbReference type="EMBL" id="JACNEP010000011">
    <property type="protein sequence ID" value="MBC3766898.1"/>
    <property type="molecule type" value="Genomic_DNA"/>
</dbReference>
<reference evidence="1" key="2">
    <citation type="submission" date="2020-08" db="EMBL/GenBank/DDBJ databases">
        <authorList>
            <person name="Lai Q."/>
        </authorList>
    </citation>
    <scope>NUCLEOTIDE SEQUENCE</scope>
    <source>
        <strain evidence="1">S27-2</strain>
    </source>
</reference>
<dbReference type="Proteomes" id="UP000601768">
    <property type="component" value="Unassembled WGS sequence"/>
</dbReference>
<dbReference type="RefSeq" id="WP_186507422.1">
    <property type="nucleotide sequence ID" value="NZ_JACNEP010000011.1"/>
</dbReference>
<dbReference type="AlphaFoldDB" id="A0A8J6M2Y3"/>
<gene>
    <name evidence="1" type="ORF">H8B19_13510</name>
</gene>
<protein>
    <recommendedName>
        <fullName evidence="3">HEPN domain-containing protein</fullName>
    </recommendedName>
</protein>
<comment type="caution">
    <text evidence="1">The sequence shown here is derived from an EMBL/GenBank/DDBJ whole genome shotgun (WGS) entry which is preliminary data.</text>
</comment>
<evidence type="ECO:0000313" key="1">
    <source>
        <dbReference type="EMBL" id="MBC3766898.1"/>
    </source>
</evidence>
<keyword evidence="2" id="KW-1185">Reference proteome</keyword>
<sequence length="144" mass="16590">MSIFDYEGKGEEDEATFFSLSGEYLEAAITLNNTPPTTVNYWIVTYYLLGHAAELSLKSYLFKHELKASDLKKIGHDLSGLLNKAKEYSPKDFELKAIHELSHIYKGKDLEYRCKKRQTFPAVDMLIDEVKKLQSIVFNEVVKF</sequence>
<evidence type="ECO:0008006" key="3">
    <source>
        <dbReference type="Google" id="ProtNLM"/>
    </source>
</evidence>
<name>A0A8J6M2Y3_9ALTE</name>
<organism evidence="1 2">
    <name type="scientific">Neptunicella marina</name>
    <dbReference type="NCBI Taxonomy" id="2125989"/>
    <lineage>
        <taxon>Bacteria</taxon>
        <taxon>Pseudomonadati</taxon>
        <taxon>Pseudomonadota</taxon>
        <taxon>Gammaproteobacteria</taxon>
        <taxon>Alteromonadales</taxon>
        <taxon>Alteromonadaceae</taxon>
        <taxon>Neptunicella</taxon>
    </lineage>
</organism>
<proteinExistence type="predicted"/>
<evidence type="ECO:0000313" key="2">
    <source>
        <dbReference type="Proteomes" id="UP000601768"/>
    </source>
</evidence>